<dbReference type="Proteomes" id="UP001054902">
    <property type="component" value="Unassembled WGS sequence"/>
</dbReference>
<evidence type="ECO:0000313" key="1">
    <source>
        <dbReference type="EMBL" id="GFH56593.1"/>
    </source>
</evidence>
<dbReference type="PANTHER" id="PTHR37952">
    <property type="match status" value="1"/>
</dbReference>
<reference evidence="1 2" key="1">
    <citation type="journal article" date="2021" name="Sci. Rep.">
        <title>The genome of the diatom Chaetoceros tenuissimus carries an ancient integrated fragment of an extant virus.</title>
        <authorList>
            <person name="Hongo Y."/>
            <person name="Kimura K."/>
            <person name="Takaki Y."/>
            <person name="Yoshida Y."/>
            <person name="Baba S."/>
            <person name="Kobayashi G."/>
            <person name="Nagasaki K."/>
            <person name="Hano T."/>
            <person name="Tomaru Y."/>
        </authorList>
    </citation>
    <scope>NUCLEOTIDE SEQUENCE [LARGE SCALE GENOMIC DNA]</scope>
    <source>
        <strain evidence="1 2">NIES-3715</strain>
    </source>
</reference>
<gene>
    <name evidence="1" type="ORF">CTEN210_13069</name>
</gene>
<accession>A0AAD3D2Q8</accession>
<protein>
    <submittedName>
        <fullName evidence="1">Uncharacterized protein</fullName>
    </submittedName>
</protein>
<comment type="caution">
    <text evidence="1">The sequence shown here is derived from an EMBL/GenBank/DDBJ whole genome shotgun (WGS) entry which is preliminary data.</text>
</comment>
<evidence type="ECO:0000313" key="2">
    <source>
        <dbReference type="Proteomes" id="UP001054902"/>
    </source>
</evidence>
<dbReference type="PANTHER" id="PTHR37952:SF2">
    <property type="entry name" value="PROTEIN CREA"/>
    <property type="match status" value="1"/>
</dbReference>
<name>A0AAD3D2Q8_9STRA</name>
<sequence length="216" mass="24400">MTLQFYIDHLPTNFRETNYVQISSFSSTSCFGGFSVWSSRCPGICKRFFQESSSNCTFRTHSIQYSSSNLPGGKAHAEARLVGEIKTSGIVFKDTLNIEQFDDPKVKGVTLYISNFQKPINERLNPKDFFTDPSYASVTCARTGPVAIADNITKGKQGEEVFEENKSLLFKQLRVQRIYDEENNTVVYASFNTRLDKNSDDNKSRFKSSVCAVNLN</sequence>
<dbReference type="AlphaFoldDB" id="A0AAD3D2Q8"/>
<dbReference type="Pfam" id="PF05981">
    <property type="entry name" value="CreA"/>
    <property type="match status" value="1"/>
</dbReference>
<dbReference type="InterPro" id="IPR010292">
    <property type="entry name" value="Uncharacterised_CreA"/>
</dbReference>
<proteinExistence type="predicted"/>
<organism evidence="1 2">
    <name type="scientific">Chaetoceros tenuissimus</name>
    <dbReference type="NCBI Taxonomy" id="426638"/>
    <lineage>
        <taxon>Eukaryota</taxon>
        <taxon>Sar</taxon>
        <taxon>Stramenopiles</taxon>
        <taxon>Ochrophyta</taxon>
        <taxon>Bacillariophyta</taxon>
        <taxon>Coscinodiscophyceae</taxon>
        <taxon>Chaetocerotophycidae</taxon>
        <taxon>Chaetocerotales</taxon>
        <taxon>Chaetocerotaceae</taxon>
        <taxon>Chaetoceros</taxon>
    </lineage>
</organism>
<dbReference type="EMBL" id="BLLK01000052">
    <property type="protein sequence ID" value="GFH56593.1"/>
    <property type="molecule type" value="Genomic_DNA"/>
</dbReference>
<keyword evidence="2" id="KW-1185">Reference proteome</keyword>